<evidence type="ECO:0000313" key="11">
    <source>
        <dbReference type="Proteomes" id="UP001272987"/>
    </source>
</evidence>
<dbReference type="Proteomes" id="UP001272987">
    <property type="component" value="Unassembled WGS sequence"/>
</dbReference>
<keyword evidence="6" id="KW-0051">Antiviral defense</keyword>
<name>A0ABU4MGB0_9ACTN</name>
<organism evidence="10 11">
    <name type="scientific">Streptomyces acidiscabies</name>
    <dbReference type="NCBI Taxonomy" id="42234"/>
    <lineage>
        <taxon>Bacteria</taxon>
        <taxon>Bacillati</taxon>
        <taxon>Actinomycetota</taxon>
        <taxon>Actinomycetes</taxon>
        <taxon>Kitasatosporales</taxon>
        <taxon>Streptomycetaceae</taxon>
        <taxon>Streptomyces</taxon>
    </lineage>
</organism>
<keyword evidence="5 8" id="KW-1133">Transmembrane helix</keyword>
<keyword evidence="7 8" id="KW-0472">Membrane</keyword>
<comment type="caution">
    <text evidence="10">The sequence shown here is derived from an EMBL/GenBank/DDBJ whole genome shotgun (WGS) entry which is preliminary data.</text>
</comment>
<accession>A0ABU4MGB0</accession>
<proteinExistence type="predicted"/>
<comment type="subcellular location">
    <subcellularLocation>
        <location evidence="1">Cell membrane</location>
    </subcellularLocation>
</comment>
<dbReference type="RefSeq" id="WP_319041266.1">
    <property type="nucleotide sequence ID" value="NZ_JARAWP010000073.1"/>
</dbReference>
<reference evidence="10 11" key="1">
    <citation type="journal article" date="2023" name="Microb. Genom.">
        <title>Mesoterricola silvestris gen. nov., sp. nov., Mesoterricola sediminis sp. nov., Geothrix oryzae sp. nov., Geothrix edaphica sp. nov., Geothrix rubra sp. nov., and Geothrix limicola sp. nov., six novel members of Acidobacteriota isolated from soils.</title>
        <authorList>
            <person name="Weisberg A.J."/>
            <person name="Pearce E."/>
            <person name="Kramer C.G."/>
            <person name="Chang J.H."/>
            <person name="Clarke C.R."/>
        </authorList>
    </citation>
    <scope>NUCLEOTIDE SEQUENCE [LARGE SCALE GENOMIC DNA]</scope>
    <source>
        <strain evidence="10 11">NB05-1H</strain>
    </source>
</reference>
<sequence>MTSTDRTEQNLDKAISHTESEISRTDGKASALLTLNGLLVAALSLVGTDVHGVSLAFAVTGALALVAAVVLTLMVVQPRLKAPGGNHDRSSFVYWATATPEDIAAGLKEDRRLARVQVLSRIALRKMRGLRHAGFASLTAVITIAAAVLTR</sequence>
<keyword evidence="4" id="KW-0547">Nucleotide-binding</keyword>
<feature type="transmembrane region" description="Helical" evidence="8">
    <location>
        <begin position="129"/>
        <end position="149"/>
    </location>
</feature>
<evidence type="ECO:0000256" key="7">
    <source>
        <dbReference type="ARBA" id="ARBA00023136"/>
    </source>
</evidence>
<evidence type="ECO:0000256" key="3">
    <source>
        <dbReference type="ARBA" id="ARBA00022692"/>
    </source>
</evidence>
<feature type="domain" description="Pycsar effector protein" evidence="9">
    <location>
        <begin position="11"/>
        <end position="149"/>
    </location>
</feature>
<keyword evidence="11" id="KW-1185">Reference proteome</keyword>
<keyword evidence="2" id="KW-1003">Cell membrane</keyword>
<evidence type="ECO:0000256" key="1">
    <source>
        <dbReference type="ARBA" id="ARBA00004236"/>
    </source>
</evidence>
<dbReference type="EMBL" id="JARAWP010000073">
    <property type="protein sequence ID" value="MDX3026145.1"/>
    <property type="molecule type" value="Genomic_DNA"/>
</dbReference>
<feature type="transmembrane region" description="Helical" evidence="8">
    <location>
        <begin position="53"/>
        <end position="76"/>
    </location>
</feature>
<evidence type="ECO:0000259" key="9">
    <source>
        <dbReference type="Pfam" id="PF18967"/>
    </source>
</evidence>
<evidence type="ECO:0000256" key="8">
    <source>
        <dbReference type="SAM" id="Phobius"/>
    </source>
</evidence>
<dbReference type="Pfam" id="PF18967">
    <property type="entry name" value="PycTM"/>
    <property type="match status" value="1"/>
</dbReference>
<evidence type="ECO:0000256" key="6">
    <source>
        <dbReference type="ARBA" id="ARBA00023118"/>
    </source>
</evidence>
<evidence type="ECO:0000256" key="5">
    <source>
        <dbReference type="ARBA" id="ARBA00022989"/>
    </source>
</evidence>
<protein>
    <submittedName>
        <fullName evidence="10">DUF5706 domain-containing protein</fullName>
    </submittedName>
</protein>
<evidence type="ECO:0000256" key="4">
    <source>
        <dbReference type="ARBA" id="ARBA00022741"/>
    </source>
</evidence>
<evidence type="ECO:0000313" key="10">
    <source>
        <dbReference type="EMBL" id="MDX3026145.1"/>
    </source>
</evidence>
<feature type="transmembrane region" description="Helical" evidence="8">
    <location>
        <begin position="29"/>
        <end position="47"/>
    </location>
</feature>
<dbReference type="InterPro" id="IPR043760">
    <property type="entry name" value="PycTM_dom"/>
</dbReference>
<keyword evidence="3 8" id="KW-0812">Transmembrane</keyword>
<evidence type="ECO:0000256" key="2">
    <source>
        <dbReference type="ARBA" id="ARBA00022475"/>
    </source>
</evidence>
<gene>
    <name evidence="10" type="ORF">PV666_51070</name>
</gene>